<dbReference type="STRING" id="77586.A0A0D9W320"/>
<dbReference type="InterPro" id="IPR001810">
    <property type="entry name" value="F-box_dom"/>
</dbReference>
<reference evidence="3" key="2">
    <citation type="submission" date="2013-12" db="EMBL/GenBank/DDBJ databases">
        <authorList>
            <person name="Yu Y."/>
            <person name="Lee S."/>
            <person name="de Baynast K."/>
            <person name="Wissotski M."/>
            <person name="Liu L."/>
            <person name="Talag J."/>
            <person name="Goicoechea J."/>
            <person name="Angelova A."/>
            <person name="Jetty R."/>
            <person name="Kudrna D."/>
            <person name="Golser W."/>
            <person name="Rivera L."/>
            <person name="Zhang J."/>
            <person name="Wing R."/>
        </authorList>
    </citation>
    <scope>NUCLEOTIDE SEQUENCE</scope>
</reference>
<dbReference type="Pfam" id="PF00646">
    <property type="entry name" value="F-box"/>
    <property type="match status" value="1"/>
</dbReference>
<dbReference type="InterPro" id="IPR053197">
    <property type="entry name" value="F-box_SCFL_complex_component"/>
</dbReference>
<dbReference type="HOGENOM" id="CLU_003068_3_1_1"/>
<protein>
    <recommendedName>
        <fullName evidence="1">F-box domain-containing protein</fullName>
    </recommendedName>
</protein>
<dbReference type="InterPro" id="IPR036047">
    <property type="entry name" value="F-box-like_dom_sf"/>
</dbReference>
<dbReference type="PANTHER" id="PTHR34223:SF65">
    <property type="entry name" value="OS04G0440300 PROTEIN"/>
    <property type="match status" value="1"/>
</dbReference>
<evidence type="ECO:0000259" key="1">
    <source>
        <dbReference type="Pfam" id="PF00646"/>
    </source>
</evidence>
<dbReference type="SUPFAM" id="SSF81383">
    <property type="entry name" value="F-box domain"/>
    <property type="match status" value="1"/>
</dbReference>
<dbReference type="CDD" id="cd22160">
    <property type="entry name" value="F-box_AtFBL13-like"/>
    <property type="match status" value="1"/>
</dbReference>
<dbReference type="eggNOG" id="ENOG502SU4B">
    <property type="taxonomic scope" value="Eukaryota"/>
</dbReference>
<sequence length="278" mass="31751">MELGSTRKCSRARGGGGLAVDRLSELPDCLLHIILSFMKARQVVQTCVLSKRWEHLWRTVPCLDVDHEEFPETGSTIQDEYKAWHNFEDFVDNLLLSHEIARLDSFRLHVNNVNRSYMYGYGWGLHASRWIRRSIKYSSKVDAWTLRRLHLSHIYLDDLFAKHIGSGCPSLEDLDIKRCTFALDEISSNSLKSLVINDCHSTRHHTKLIVKAPATASLRLALNLYYFTGGLFVTEMPSLSAASVSVLDNPKGTFHHNRWEFIVSLCNVTTLVLSDFQT</sequence>
<keyword evidence="3" id="KW-1185">Reference proteome</keyword>
<reference evidence="2" key="3">
    <citation type="submission" date="2015-04" db="UniProtKB">
        <authorList>
            <consortium name="EnsemblPlants"/>
        </authorList>
    </citation>
    <scope>IDENTIFICATION</scope>
</reference>
<feature type="domain" description="F-box" evidence="1">
    <location>
        <begin position="23"/>
        <end position="61"/>
    </location>
</feature>
<dbReference type="AlphaFoldDB" id="A0A0D9W320"/>
<organism evidence="2 3">
    <name type="scientific">Leersia perrieri</name>
    <dbReference type="NCBI Taxonomy" id="77586"/>
    <lineage>
        <taxon>Eukaryota</taxon>
        <taxon>Viridiplantae</taxon>
        <taxon>Streptophyta</taxon>
        <taxon>Embryophyta</taxon>
        <taxon>Tracheophyta</taxon>
        <taxon>Spermatophyta</taxon>
        <taxon>Magnoliopsida</taxon>
        <taxon>Liliopsida</taxon>
        <taxon>Poales</taxon>
        <taxon>Poaceae</taxon>
        <taxon>BOP clade</taxon>
        <taxon>Oryzoideae</taxon>
        <taxon>Oryzeae</taxon>
        <taxon>Oryzinae</taxon>
        <taxon>Leersia</taxon>
    </lineage>
</organism>
<evidence type="ECO:0000313" key="3">
    <source>
        <dbReference type="Proteomes" id="UP000032180"/>
    </source>
</evidence>
<dbReference type="InterPro" id="IPR032675">
    <property type="entry name" value="LRR_dom_sf"/>
</dbReference>
<dbReference type="Gene3D" id="3.80.10.10">
    <property type="entry name" value="Ribonuclease Inhibitor"/>
    <property type="match status" value="1"/>
</dbReference>
<dbReference type="Gene3D" id="1.20.1280.50">
    <property type="match status" value="1"/>
</dbReference>
<dbReference type="Gramene" id="LPERR04G03910.1">
    <property type="protein sequence ID" value="LPERR04G03910.1"/>
    <property type="gene ID" value="LPERR04G03910"/>
</dbReference>
<accession>A0A0D9W320</accession>
<dbReference type="PANTHER" id="PTHR34223">
    <property type="entry name" value="OS11G0201299 PROTEIN"/>
    <property type="match status" value="1"/>
</dbReference>
<dbReference type="EnsemblPlants" id="LPERR04G03910.1">
    <property type="protein sequence ID" value="LPERR04G03910.1"/>
    <property type="gene ID" value="LPERR04G03910"/>
</dbReference>
<evidence type="ECO:0000313" key="2">
    <source>
        <dbReference type="EnsemblPlants" id="LPERR04G03910.1"/>
    </source>
</evidence>
<reference evidence="2 3" key="1">
    <citation type="submission" date="2012-08" db="EMBL/GenBank/DDBJ databases">
        <title>Oryza genome evolution.</title>
        <authorList>
            <person name="Wing R.A."/>
        </authorList>
    </citation>
    <scope>NUCLEOTIDE SEQUENCE</scope>
</reference>
<dbReference type="InterPro" id="IPR053781">
    <property type="entry name" value="F-box_AtFBL13-like"/>
</dbReference>
<proteinExistence type="predicted"/>
<dbReference type="SUPFAM" id="SSF52047">
    <property type="entry name" value="RNI-like"/>
    <property type="match status" value="1"/>
</dbReference>
<name>A0A0D9W320_9ORYZ</name>
<dbReference type="Proteomes" id="UP000032180">
    <property type="component" value="Chromosome 4"/>
</dbReference>